<dbReference type="AlphaFoldDB" id="W7JD13"/>
<dbReference type="InterPro" id="IPR011991">
    <property type="entry name" value="ArsR-like_HTH"/>
</dbReference>
<dbReference type="Gene3D" id="1.10.10.10">
    <property type="entry name" value="Winged helix-like DNA-binding domain superfamily/Winged helix DNA-binding domain"/>
    <property type="match status" value="1"/>
</dbReference>
<keyword evidence="3" id="KW-1185">Reference proteome</keyword>
<dbReference type="Pfam" id="PF12840">
    <property type="entry name" value="HTH_20"/>
    <property type="match status" value="1"/>
</dbReference>
<dbReference type="InterPro" id="IPR036388">
    <property type="entry name" value="WH-like_DNA-bd_sf"/>
</dbReference>
<accession>W7JD13</accession>
<comment type="caution">
    <text evidence="2">The sequence shown here is derived from an EMBL/GenBank/DDBJ whole genome shotgun (WGS) entry which is preliminary data.</text>
</comment>
<evidence type="ECO:0000259" key="1">
    <source>
        <dbReference type="SMART" id="SM00418"/>
    </source>
</evidence>
<dbReference type="STRING" id="909613.UO65_0729"/>
<dbReference type="GO" id="GO:0003700">
    <property type="term" value="F:DNA-binding transcription factor activity"/>
    <property type="evidence" value="ECO:0007669"/>
    <property type="project" value="InterPro"/>
</dbReference>
<dbReference type="Proteomes" id="UP000019277">
    <property type="component" value="Unassembled WGS sequence"/>
</dbReference>
<protein>
    <submittedName>
        <fullName evidence="2">Transcriptional regulator, ArsR family</fullName>
    </submittedName>
</protein>
<sequence length="185" mass="20559">MRDILYLDQLEQAETLLKPARVDVLRQLAEPRSCTEVAAALGQTPQRVHYHVKKLVEAGVVTQVSDRRVRGVTEGVFQATARSYWLSPALVGRIGTRRERDELNLGHLLDLVEQVQVDIAALDRSRPELPSVGVAGEIRVAPEHRAEFLADLRTTLQELFTRHGGAEGDAFSLVVACYPKETPDD</sequence>
<dbReference type="SMART" id="SM00418">
    <property type="entry name" value="HTH_ARSR"/>
    <property type="match status" value="1"/>
</dbReference>
<dbReference type="EMBL" id="AYXG01000028">
    <property type="protein sequence ID" value="EWC63899.1"/>
    <property type="molecule type" value="Genomic_DNA"/>
</dbReference>
<evidence type="ECO:0000313" key="3">
    <source>
        <dbReference type="Proteomes" id="UP000019277"/>
    </source>
</evidence>
<proteinExistence type="predicted"/>
<dbReference type="eggNOG" id="COG0640">
    <property type="taxonomic scope" value="Bacteria"/>
</dbReference>
<organism evidence="2 3">
    <name type="scientific">Actinokineospora spheciospongiae</name>
    <dbReference type="NCBI Taxonomy" id="909613"/>
    <lineage>
        <taxon>Bacteria</taxon>
        <taxon>Bacillati</taxon>
        <taxon>Actinomycetota</taxon>
        <taxon>Actinomycetes</taxon>
        <taxon>Pseudonocardiales</taxon>
        <taxon>Pseudonocardiaceae</taxon>
        <taxon>Actinokineospora</taxon>
    </lineage>
</organism>
<name>W7JD13_9PSEU</name>
<feature type="domain" description="HTH arsR-type" evidence="1">
    <location>
        <begin position="11"/>
        <end position="99"/>
    </location>
</feature>
<gene>
    <name evidence="2" type="ORF">UO65_0729</name>
</gene>
<dbReference type="OrthoDB" id="9788770at2"/>
<accession>A0A8E2WW76</accession>
<dbReference type="SUPFAM" id="SSF46785">
    <property type="entry name" value="Winged helix' DNA-binding domain"/>
    <property type="match status" value="1"/>
</dbReference>
<evidence type="ECO:0000313" key="2">
    <source>
        <dbReference type="EMBL" id="EWC63899.1"/>
    </source>
</evidence>
<dbReference type="InterPro" id="IPR001845">
    <property type="entry name" value="HTH_ArsR_DNA-bd_dom"/>
</dbReference>
<dbReference type="InterPro" id="IPR036390">
    <property type="entry name" value="WH_DNA-bd_sf"/>
</dbReference>
<dbReference type="RefSeq" id="WP_035278692.1">
    <property type="nucleotide sequence ID" value="NZ_AYXG01000028.1"/>
</dbReference>
<dbReference type="CDD" id="cd00090">
    <property type="entry name" value="HTH_ARSR"/>
    <property type="match status" value="1"/>
</dbReference>
<reference evidence="2 3" key="1">
    <citation type="journal article" date="2014" name="Genome Announc.">
        <title>Draft Genome Sequence of the Antitrypanosomally Active Sponge-Associated Bacterium Actinokineospora sp. Strain EG49.</title>
        <authorList>
            <person name="Harjes J."/>
            <person name="Ryu T."/>
            <person name="Abdelmohsen U.R."/>
            <person name="Moitinho-Silva L."/>
            <person name="Horn H."/>
            <person name="Ravasi T."/>
            <person name="Hentschel U."/>
        </authorList>
    </citation>
    <scope>NUCLEOTIDE SEQUENCE [LARGE SCALE GENOMIC DNA]</scope>
    <source>
        <strain evidence="2 3">EG49</strain>
    </source>
</reference>